<name>Q6MRF4_BDEBA</name>
<dbReference type="HOGENOM" id="CLU_1615780_0_0_7"/>
<keyword evidence="1" id="KW-1133">Transmembrane helix</keyword>
<evidence type="ECO:0000313" key="2">
    <source>
        <dbReference type="EMBL" id="CAE77804.1"/>
    </source>
</evidence>
<evidence type="ECO:0000256" key="1">
    <source>
        <dbReference type="SAM" id="Phobius"/>
    </source>
</evidence>
<sequence length="192" mass="21135">MHSLALGPGNILMRLCFFIQRLLWQTFPMNATTSETTFKKKEIILMGALSLIAMALTVVAVVPSLRGKVKDAFLSSERKIVAKVDGTLGPDGPKVVVLKIQSRNSLSLEVYDASAEGLTLLARLPLYENRDGFVLVQGNATNLALTDVDKDGTFEIVAPTYDEQMVPRLNIFRYNPNTKSFDRATAPEGFEP</sequence>
<gene>
    <name evidence="2" type="ordered locus">Bd0133</name>
</gene>
<organism evidence="2 3">
    <name type="scientific">Bdellovibrio bacteriovorus (strain ATCC 15356 / DSM 50701 / NCIMB 9529 / HD100)</name>
    <dbReference type="NCBI Taxonomy" id="264462"/>
    <lineage>
        <taxon>Bacteria</taxon>
        <taxon>Pseudomonadati</taxon>
        <taxon>Bdellovibrionota</taxon>
        <taxon>Bdellovibrionia</taxon>
        <taxon>Bdellovibrionales</taxon>
        <taxon>Pseudobdellovibrionaceae</taxon>
        <taxon>Bdellovibrio</taxon>
    </lineage>
</organism>
<keyword evidence="3" id="KW-1185">Reference proteome</keyword>
<evidence type="ECO:0000313" key="3">
    <source>
        <dbReference type="Proteomes" id="UP000008080"/>
    </source>
</evidence>
<accession>Q6MRF4</accession>
<protein>
    <submittedName>
        <fullName evidence="2">Uncharacterized protein</fullName>
    </submittedName>
</protein>
<dbReference type="eggNOG" id="ENOG5032IYR">
    <property type="taxonomic scope" value="Bacteria"/>
</dbReference>
<dbReference type="Proteomes" id="UP000008080">
    <property type="component" value="Chromosome"/>
</dbReference>
<keyword evidence="1" id="KW-0812">Transmembrane</keyword>
<reference evidence="2 3" key="1">
    <citation type="journal article" date="2004" name="Science">
        <title>A predator unmasked: life cycle of Bdellovibrio bacteriovorus from a genomic perspective.</title>
        <authorList>
            <person name="Rendulic S."/>
            <person name="Jagtap P."/>
            <person name="Rosinus A."/>
            <person name="Eppinger M."/>
            <person name="Baar C."/>
            <person name="Lanz C."/>
            <person name="Keller H."/>
            <person name="Lambert C."/>
            <person name="Evans K.J."/>
            <person name="Goesmann A."/>
            <person name="Meyer F."/>
            <person name="Sockett R.E."/>
            <person name="Schuster S.C."/>
        </authorList>
    </citation>
    <scope>NUCLEOTIDE SEQUENCE [LARGE SCALE GENOMIC DNA]</scope>
    <source>
        <strain evidence="3">ATCC 15356 / DSM 50701 / NCIMB 9529 / HD100</strain>
    </source>
</reference>
<dbReference type="AlphaFoldDB" id="Q6MRF4"/>
<keyword evidence="1" id="KW-0472">Membrane</keyword>
<dbReference type="KEGG" id="bba:Bd0133"/>
<dbReference type="STRING" id="264462.Bd0133"/>
<feature type="transmembrane region" description="Helical" evidence="1">
    <location>
        <begin position="43"/>
        <end position="65"/>
    </location>
</feature>
<dbReference type="EMBL" id="BX842646">
    <property type="protein sequence ID" value="CAE77804.1"/>
    <property type="molecule type" value="Genomic_DNA"/>
</dbReference>
<proteinExistence type="predicted"/>